<dbReference type="GO" id="GO:0005634">
    <property type="term" value="C:nucleus"/>
    <property type="evidence" value="ECO:0007669"/>
    <property type="project" value="InterPro"/>
</dbReference>
<dbReference type="RefSeq" id="XP_058341564.1">
    <property type="nucleotide sequence ID" value="XM_058487742.1"/>
</dbReference>
<dbReference type="Pfam" id="PF03542">
    <property type="entry name" value="Tuberin"/>
    <property type="match status" value="1"/>
</dbReference>
<dbReference type="InterPro" id="IPR016024">
    <property type="entry name" value="ARM-type_fold"/>
</dbReference>
<dbReference type="InterPro" id="IPR024584">
    <property type="entry name" value="Tuberin_N"/>
</dbReference>
<dbReference type="Pfam" id="PF11864">
    <property type="entry name" value="DUF3384"/>
    <property type="match status" value="1"/>
</dbReference>
<protein>
    <recommendedName>
        <fullName evidence="3">Rap-GAP domain-containing protein</fullName>
    </recommendedName>
</protein>
<feature type="region of interest" description="Disordered" evidence="2">
    <location>
        <begin position="1632"/>
        <end position="1659"/>
    </location>
</feature>
<feature type="region of interest" description="Disordered" evidence="2">
    <location>
        <begin position="1036"/>
        <end position="1068"/>
    </location>
</feature>
<feature type="region of interest" description="Disordered" evidence="2">
    <location>
        <begin position="1342"/>
        <end position="1361"/>
    </location>
</feature>
<feature type="region of interest" description="Disordered" evidence="2">
    <location>
        <begin position="104"/>
        <end position="130"/>
    </location>
</feature>
<keyword evidence="1" id="KW-0343">GTPase activation</keyword>
<dbReference type="GO" id="GO:0051056">
    <property type="term" value="P:regulation of small GTPase mediated signal transduction"/>
    <property type="evidence" value="ECO:0007669"/>
    <property type="project" value="InterPro"/>
</dbReference>
<dbReference type="Pfam" id="PF02145">
    <property type="entry name" value="Rap_GAP"/>
    <property type="match status" value="1"/>
</dbReference>
<dbReference type="GO" id="GO:0005096">
    <property type="term" value="F:GTPase activator activity"/>
    <property type="evidence" value="ECO:0007669"/>
    <property type="project" value="UniProtKB-KW"/>
</dbReference>
<evidence type="ECO:0000259" key="3">
    <source>
        <dbReference type="PROSITE" id="PS50085"/>
    </source>
</evidence>
<dbReference type="EMBL" id="JARTCD010000038">
    <property type="protein sequence ID" value="KAJ8656651.1"/>
    <property type="molecule type" value="Genomic_DNA"/>
</dbReference>
<name>A0AAD7V2S8_9FUNG</name>
<dbReference type="SUPFAM" id="SSF111347">
    <property type="entry name" value="Rap/Ran-GAP"/>
    <property type="match status" value="1"/>
</dbReference>
<feature type="compositionally biased region" description="Low complexity" evidence="2">
    <location>
        <begin position="1250"/>
        <end position="1278"/>
    </location>
</feature>
<comment type="caution">
    <text evidence="4">The sequence shown here is derived from an EMBL/GenBank/DDBJ whole genome shotgun (WGS) entry which is preliminary data.</text>
</comment>
<feature type="domain" description="Rap-GAP" evidence="3">
    <location>
        <begin position="1404"/>
        <end position="1636"/>
    </location>
</feature>
<feature type="region of interest" description="Disordered" evidence="2">
    <location>
        <begin position="1245"/>
        <end position="1335"/>
    </location>
</feature>
<gene>
    <name evidence="4" type="ORF">O0I10_007728</name>
</gene>
<proteinExistence type="predicted"/>
<feature type="region of interest" description="Disordered" evidence="2">
    <location>
        <begin position="632"/>
        <end position="672"/>
    </location>
</feature>
<evidence type="ECO:0000256" key="1">
    <source>
        <dbReference type="ARBA" id="ARBA00022468"/>
    </source>
</evidence>
<dbReference type="Gene3D" id="3.40.50.11210">
    <property type="entry name" value="Rap/Ran-GAP"/>
    <property type="match status" value="1"/>
</dbReference>
<feature type="compositionally biased region" description="Low complexity" evidence="2">
    <location>
        <begin position="1046"/>
        <end position="1061"/>
    </location>
</feature>
<organism evidence="4 5">
    <name type="scientific">Lichtheimia ornata</name>
    <dbReference type="NCBI Taxonomy" id="688661"/>
    <lineage>
        <taxon>Eukaryota</taxon>
        <taxon>Fungi</taxon>
        <taxon>Fungi incertae sedis</taxon>
        <taxon>Mucoromycota</taxon>
        <taxon>Mucoromycotina</taxon>
        <taxon>Mucoromycetes</taxon>
        <taxon>Mucorales</taxon>
        <taxon>Lichtheimiaceae</taxon>
        <taxon>Lichtheimia</taxon>
    </lineage>
</organism>
<feature type="compositionally biased region" description="Low complexity" evidence="2">
    <location>
        <begin position="1288"/>
        <end position="1323"/>
    </location>
</feature>
<dbReference type="InterPro" id="IPR027107">
    <property type="entry name" value="Tuberin/Ral-act_asu"/>
</dbReference>
<dbReference type="GeneID" id="83215136"/>
<feature type="compositionally biased region" description="Polar residues" evidence="2">
    <location>
        <begin position="1347"/>
        <end position="1360"/>
    </location>
</feature>
<feature type="compositionally biased region" description="Basic and acidic residues" evidence="2">
    <location>
        <begin position="781"/>
        <end position="791"/>
    </location>
</feature>
<keyword evidence="5" id="KW-1185">Reference proteome</keyword>
<dbReference type="Proteomes" id="UP001234581">
    <property type="component" value="Unassembled WGS sequence"/>
</dbReference>
<dbReference type="SUPFAM" id="SSF48371">
    <property type="entry name" value="ARM repeat"/>
    <property type="match status" value="1"/>
</dbReference>
<dbReference type="PANTHER" id="PTHR10063">
    <property type="entry name" value="TUBERIN"/>
    <property type="match status" value="1"/>
</dbReference>
<reference evidence="4 5" key="1">
    <citation type="submission" date="2023-03" db="EMBL/GenBank/DDBJ databases">
        <title>Genome sequence of Lichtheimia ornata CBS 291.66.</title>
        <authorList>
            <person name="Mohabir J.T."/>
            <person name="Shea T.P."/>
            <person name="Kurbessoian T."/>
            <person name="Berby B."/>
            <person name="Fontaine J."/>
            <person name="Livny J."/>
            <person name="Gnirke A."/>
            <person name="Stajich J.E."/>
            <person name="Cuomo C.A."/>
        </authorList>
    </citation>
    <scope>NUCLEOTIDE SEQUENCE [LARGE SCALE GENOMIC DNA]</scope>
    <source>
        <strain evidence="4">CBS 291.66</strain>
    </source>
</reference>
<sequence length="1671" mass="184570">MASHQHNQASSSSSSNRWLSNILRPRASSITVESCLNLQQQSDRHSPLDARTILPLVSSSQPVATRCRHLAAFSGLCRTYKFTHLDSVLEAVQDLLSDDQANATTTTTTTTNSSSSSSSSNITMTPVSSSSTTNEAARHAVFEFMIACIKGQYETLGLGRVALYKILVDYEHWQDLGDMYRVLYALCNGGRDISGFEKNVAKLLIRWLNVALEQGHSRQQGGGGGGVPHVRDLMHLLTMICKFNFAMFEEAEVTQMVKATRHVQQQCGPGPDTVACVAFADVVVRYRFVPFDALKPFMELLCNIQVSDTTSSSPKSVLANLLRSHCAHNAVLTLCRMATHGGKLATGAIGLLSEAAWGMREADTTCQIPDGIVLLYLRRAALHGDEHVQAAVLASLTMMTDHLGHEIALLEWDTIWDICDACTLTFTTRVLTTAERQILASFPLQQQQLDKDNVLVAQFVQFLDHVYSAYKQGQYTGPIGRMMNVLHVLRQHLSVEASDALLAYLEAEHMLLPSTDGWIGRLIDVVHTFYIPTTVERHTRLRVLSIVTDVCTAIKDLHVEAVNRDVVLPMVANAPHESDPTIRQCTVDLIVDALGDCSPDDDESVFDGLLDVLKRCTRCRCVESPASLEKKRGALRRSQSQSQQHERVGSSSVGLPSMPRSSTATPHSASSPVVPIADPALIDADHCCTGIAAMCGLVELFDELVLRDTDGHACMRVFETLTELANSMDGMECIYGGSKVVALDILLRLRCTPDHRIFVLDEESNHSNSVMAAVRQRRAIRKQERANREKQNTVAVPPPAAPQGQASHHRPRHPSPVVVSFADNDATAIVLRTEEMLEGYTTILELSRSWELVLFVLERLPEQLGNKHLFCGAERAIERLRKRVVTWISTRRFLDSIQHLPSSIKRNDLYVHAYRILAVLIAYRRLFSKQHQDEIVYALYLGLTQVTAATRPCINALAVCCYELPLSVTKMLNEILQRMSQIISVSSVSVHILEFLSGLARLPTLYANFTSDMYKPVFAIALNYLQHSQAVAAAAANAPPPPQAPPSSSSSSSPAAASSPVVGNGSGNTPSVTQRALSQYVLIMAYLVITVWFTAVPLRERRKHVSFIIQRLLSATPVGRPIDEQTYTCIDMLSRFSFADISLAPDKSLVARILMGDPVAGSMTTTAATATTTTTTRQSTRSWVYGHTLLTLRTACTPGWAEFTIRRPSGTVSLMCNIENRIKAGAIDYKTLPALLMMQYAPELLPPRSQPENDQQQQPSSPESSSSQQQQQQQAPSGSGLGITFDNTTEPATTTTTTTTTSSSSSPSTLNDQQQQQQQQQQQSPIPPASPDRERSIKQVLADPTGNDPTTPSSAMSSSHLLRRTDHSLDPGFLFLQLSNYPDMTRVAEMMPALPEDDATHRSIGILDRIPVVDFHKVGVLYVGRGQRTEVEILSNTHGSPDYVRFLNALGSIERLRGRTDNTGGLDREMDIDGRYAYFWRDDVTQMIFHAATMMPTDLTRDPRCSNKKRHIGNDFVTVVYNDSGHDYAFDTLPGQFNFINIVVTPHSPASSDPHSTFFRVEMQRRPDMPDIGPISDPKLVSAHSLPAFVRQTALHANIFAQVFQSGVSGRHEYLSHWRERLRQIRRIRDRVAGAKPQQQQQQPVSSPSSTSAPSASLVPPELLLDFTRYT</sequence>
<feature type="region of interest" description="Disordered" evidence="2">
    <location>
        <begin position="781"/>
        <end position="816"/>
    </location>
</feature>
<dbReference type="PROSITE" id="PS50085">
    <property type="entry name" value="RAPGAP"/>
    <property type="match status" value="1"/>
</dbReference>
<evidence type="ECO:0000256" key="2">
    <source>
        <dbReference type="SAM" id="MobiDB-lite"/>
    </source>
</evidence>
<dbReference type="FunFam" id="3.40.50.11210:FF:000007">
    <property type="entry name" value="Tuberous sclerosis 2"/>
    <property type="match status" value="1"/>
</dbReference>
<dbReference type="GO" id="GO:0032007">
    <property type="term" value="P:negative regulation of TOR signaling"/>
    <property type="evidence" value="ECO:0007669"/>
    <property type="project" value="TreeGrafter"/>
</dbReference>
<feature type="compositionally biased region" description="Low complexity" evidence="2">
    <location>
        <begin position="661"/>
        <end position="672"/>
    </location>
</feature>
<evidence type="ECO:0000313" key="5">
    <source>
        <dbReference type="Proteomes" id="UP001234581"/>
    </source>
</evidence>
<dbReference type="GO" id="GO:0033596">
    <property type="term" value="C:TSC1-TSC2 complex"/>
    <property type="evidence" value="ECO:0007669"/>
    <property type="project" value="TreeGrafter"/>
</dbReference>
<dbReference type="PANTHER" id="PTHR10063:SF0">
    <property type="entry name" value="TUBERIN"/>
    <property type="match status" value="1"/>
</dbReference>
<dbReference type="InterPro" id="IPR000331">
    <property type="entry name" value="Rap/Ran_GAP_dom"/>
</dbReference>
<feature type="compositionally biased region" description="Low complexity" evidence="2">
    <location>
        <begin position="1637"/>
        <end position="1659"/>
    </location>
</feature>
<dbReference type="InterPro" id="IPR035974">
    <property type="entry name" value="Rap/Ran-GAP_sf"/>
</dbReference>
<accession>A0AAD7V2S8</accession>
<evidence type="ECO:0000313" key="4">
    <source>
        <dbReference type="EMBL" id="KAJ8656651.1"/>
    </source>
</evidence>
<dbReference type="InterPro" id="IPR018515">
    <property type="entry name" value="Tuberin-type_domain"/>
</dbReference>